<keyword evidence="3" id="KW-1185">Reference proteome</keyword>
<dbReference type="Gene3D" id="3.40.1420.30">
    <property type="match status" value="1"/>
</dbReference>
<dbReference type="AlphaFoldDB" id="A0A856MD35"/>
<evidence type="ECO:0000259" key="1">
    <source>
        <dbReference type="Pfam" id="PF03413"/>
    </source>
</evidence>
<proteinExistence type="predicted"/>
<reference evidence="2 3" key="1">
    <citation type="submission" date="2018-06" db="EMBL/GenBank/DDBJ databases">
        <title>Comparative genomics of Brasilonema spp. strains.</title>
        <authorList>
            <person name="Alvarenga D.O."/>
            <person name="Fiore M.F."/>
            <person name="Varani A.M."/>
        </authorList>
    </citation>
    <scope>NUCLEOTIDE SEQUENCE [LARGE SCALE GENOMIC DNA]</scope>
    <source>
        <strain evidence="2 3">CENA114</strain>
    </source>
</reference>
<accession>A0A856MD35</accession>
<dbReference type="RefSeq" id="WP_169266759.1">
    <property type="nucleotide sequence ID" value="NZ_CAWOXK010000001.1"/>
</dbReference>
<organism evidence="2 3">
    <name type="scientific">Brasilonema sennae CENA114</name>
    <dbReference type="NCBI Taxonomy" id="415709"/>
    <lineage>
        <taxon>Bacteria</taxon>
        <taxon>Bacillati</taxon>
        <taxon>Cyanobacteriota</taxon>
        <taxon>Cyanophyceae</taxon>
        <taxon>Nostocales</taxon>
        <taxon>Scytonemataceae</taxon>
        <taxon>Brasilonema</taxon>
        <taxon>Bromeliae group (in: Brasilonema)</taxon>
    </lineage>
</organism>
<dbReference type="EMBL" id="CP030118">
    <property type="protein sequence ID" value="QDL08220.1"/>
    <property type="molecule type" value="Genomic_DNA"/>
</dbReference>
<sequence>MQTMRTKFVGWMIVTVVGFWAFPSLADDIALTDLPKTVTQAIQKRFPSAKLISAEKENDNNQTHYEVKFQNGNQKQKVHVKPNGSIYKVEIDD</sequence>
<name>A0A856MD35_9CYAN</name>
<dbReference type="InterPro" id="IPR025711">
    <property type="entry name" value="PepSY"/>
</dbReference>
<dbReference type="SUPFAM" id="SSF160574">
    <property type="entry name" value="BT0923-like"/>
    <property type="match status" value="1"/>
</dbReference>
<dbReference type="KEGG" id="bsen:DP114_10180"/>
<dbReference type="Pfam" id="PF03413">
    <property type="entry name" value="PepSY"/>
    <property type="match status" value="1"/>
</dbReference>
<evidence type="ECO:0000313" key="3">
    <source>
        <dbReference type="Proteomes" id="UP000503129"/>
    </source>
</evidence>
<protein>
    <recommendedName>
        <fullName evidence="1">PepSY domain-containing protein</fullName>
    </recommendedName>
</protein>
<gene>
    <name evidence="2" type="ORF">DP114_10180</name>
</gene>
<dbReference type="Proteomes" id="UP000503129">
    <property type="component" value="Chromosome"/>
</dbReference>
<evidence type="ECO:0000313" key="2">
    <source>
        <dbReference type="EMBL" id="QDL08220.1"/>
    </source>
</evidence>
<feature type="domain" description="PepSY" evidence="1">
    <location>
        <begin position="36"/>
        <end position="92"/>
    </location>
</feature>